<gene>
    <name evidence="3" type="ORF">AFUS01_LOCUS32350</name>
</gene>
<reference evidence="3" key="1">
    <citation type="submission" date="2021-06" db="EMBL/GenBank/DDBJ databases">
        <authorList>
            <person name="Hodson N. C."/>
            <person name="Mongue J. A."/>
            <person name="Jaron S. K."/>
        </authorList>
    </citation>
    <scope>NUCLEOTIDE SEQUENCE</scope>
</reference>
<feature type="region of interest" description="Disordered" evidence="1">
    <location>
        <begin position="41"/>
        <end position="60"/>
    </location>
</feature>
<keyword evidence="2" id="KW-0812">Transmembrane</keyword>
<dbReference type="AlphaFoldDB" id="A0A8J2PHL8"/>
<keyword evidence="2" id="KW-1133">Transmembrane helix</keyword>
<feature type="non-terminal residue" evidence="3">
    <location>
        <position position="147"/>
    </location>
</feature>
<keyword evidence="2" id="KW-0472">Membrane</keyword>
<evidence type="ECO:0000256" key="2">
    <source>
        <dbReference type="SAM" id="Phobius"/>
    </source>
</evidence>
<comment type="caution">
    <text evidence="3">The sequence shown here is derived from an EMBL/GenBank/DDBJ whole genome shotgun (WGS) entry which is preliminary data.</text>
</comment>
<accession>A0A8J2PHL8</accession>
<protein>
    <submittedName>
        <fullName evidence="3">Uncharacterized protein</fullName>
    </submittedName>
</protein>
<organism evidence="3 4">
    <name type="scientific">Allacma fusca</name>
    <dbReference type="NCBI Taxonomy" id="39272"/>
    <lineage>
        <taxon>Eukaryota</taxon>
        <taxon>Metazoa</taxon>
        <taxon>Ecdysozoa</taxon>
        <taxon>Arthropoda</taxon>
        <taxon>Hexapoda</taxon>
        <taxon>Collembola</taxon>
        <taxon>Symphypleona</taxon>
        <taxon>Sminthuridae</taxon>
        <taxon>Allacma</taxon>
    </lineage>
</organism>
<dbReference type="Proteomes" id="UP000708208">
    <property type="component" value="Unassembled WGS sequence"/>
</dbReference>
<evidence type="ECO:0000313" key="3">
    <source>
        <dbReference type="EMBL" id="CAG7822059.1"/>
    </source>
</evidence>
<feature type="non-terminal residue" evidence="3">
    <location>
        <position position="1"/>
    </location>
</feature>
<evidence type="ECO:0000256" key="1">
    <source>
        <dbReference type="SAM" id="MobiDB-lite"/>
    </source>
</evidence>
<keyword evidence="4" id="KW-1185">Reference proteome</keyword>
<feature type="transmembrane region" description="Helical" evidence="2">
    <location>
        <begin position="12"/>
        <end position="36"/>
    </location>
</feature>
<sequence>SPVGKMSSTGMARLTLALVSHLVQIIILLVVVTTAIPPPGIGWSPSRGSGGKDQGKPLRGSQVYLQDPWNHEHNYFSKQHYGPKHGWGWGGGSSHSQGGSNDPDKATYVQQLYPVLHIGNTLKRLTSTLQALKPSKHFSWGSPAFAF</sequence>
<name>A0A8J2PHL8_9HEXA</name>
<proteinExistence type="predicted"/>
<evidence type="ECO:0000313" key="4">
    <source>
        <dbReference type="Proteomes" id="UP000708208"/>
    </source>
</evidence>
<dbReference type="EMBL" id="CAJVCH010525187">
    <property type="protein sequence ID" value="CAG7822059.1"/>
    <property type="molecule type" value="Genomic_DNA"/>
</dbReference>